<dbReference type="InterPro" id="IPR001433">
    <property type="entry name" value="OxRdtase_FAD/NAD-bd"/>
</dbReference>
<dbReference type="InterPro" id="IPR012675">
    <property type="entry name" value="Beta-grasp_dom_sf"/>
</dbReference>
<evidence type="ECO:0000256" key="4">
    <source>
        <dbReference type="ARBA" id="ARBA00022723"/>
    </source>
</evidence>
<dbReference type="InterPro" id="IPR039261">
    <property type="entry name" value="FNR_nucleotide-bd"/>
</dbReference>
<dbReference type="InterPro" id="IPR050415">
    <property type="entry name" value="MRET"/>
</dbReference>
<evidence type="ECO:0000313" key="13">
    <source>
        <dbReference type="Proteomes" id="UP001501565"/>
    </source>
</evidence>
<comment type="cofactor">
    <cofactor evidence="1">
        <name>FAD</name>
        <dbReference type="ChEBI" id="CHEBI:57692"/>
    </cofactor>
</comment>
<dbReference type="PROSITE" id="PS51384">
    <property type="entry name" value="FAD_FR"/>
    <property type="match status" value="1"/>
</dbReference>
<comment type="caution">
    <text evidence="12">The sequence shown here is derived from an EMBL/GenBank/DDBJ whole genome shotgun (WGS) entry which is preliminary data.</text>
</comment>
<dbReference type="PANTHER" id="PTHR47354:SF6">
    <property type="entry name" value="NADH OXIDOREDUCTASE HCR"/>
    <property type="match status" value="1"/>
</dbReference>
<protein>
    <submittedName>
        <fullName evidence="12">Ferredoxin reductase</fullName>
    </submittedName>
</protein>
<evidence type="ECO:0000256" key="5">
    <source>
        <dbReference type="ARBA" id="ARBA00022827"/>
    </source>
</evidence>
<comment type="similarity">
    <text evidence="9">In the N-terminal section; belongs to the FAD-binding oxidoreductase type 6 family.</text>
</comment>
<keyword evidence="3" id="KW-0001">2Fe-2S</keyword>
<gene>
    <name evidence="12" type="ORF">GCM10022277_21490</name>
</gene>
<dbReference type="SUPFAM" id="SSF52343">
    <property type="entry name" value="Ferredoxin reductase-like, C-terminal NADP-linked domain"/>
    <property type="match status" value="1"/>
</dbReference>
<dbReference type="PROSITE" id="PS51085">
    <property type="entry name" value="2FE2S_FER_2"/>
    <property type="match status" value="1"/>
</dbReference>
<evidence type="ECO:0000256" key="7">
    <source>
        <dbReference type="ARBA" id="ARBA00023004"/>
    </source>
</evidence>
<dbReference type="InterPro" id="IPR001041">
    <property type="entry name" value="2Fe-2S_ferredoxin-type"/>
</dbReference>
<dbReference type="Pfam" id="PF00175">
    <property type="entry name" value="NAD_binding_1"/>
    <property type="match status" value="1"/>
</dbReference>
<dbReference type="RefSeq" id="WP_344798415.1">
    <property type="nucleotide sequence ID" value="NZ_BAABBN010000007.1"/>
</dbReference>
<dbReference type="Proteomes" id="UP001501565">
    <property type="component" value="Unassembled WGS sequence"/>
</dbReference>
<keyword evidence="7" id="KW-0408">Iron</keyword>
<evidence type="ECO:0000256" key="9">
    <source>
        <dbReference type="ARBA" id="ARBA00061434"/>
    </source>
</evidence>
<dbReference type="PANTHER" id="PTHR47354">
    <property type="entry name" value="NADH OXIDOREDUCTASE HCR"/>
    <property type="match status" value="1"/>
</dbReference>
<dbReference type="PRINTS" id="PR00410">
    <property type="entry name" value="PHEHYDRXLASE"/>
</dbReference>
<keyword evidence="2" id="KW-0285">Flavoprotein</keyword>
<dbReference type="InterPro" id="IPR036010">
    <property type="entry name" value="2Fe-2S_ferredoxin-like_sf"/>
</dbReference>
<keyword evidence="8" id="KW-0411">Iron-sulfur</keyword>
<sequence length="414" mass="45772">MFFTQLRSTAISTQKNTRIQPGAFMLQHLQSRAVFLGTTTSDYLAGISRRFWAQTGTLQSYLDFMLCEIDPLFSRKRIAAKVLKVTTQTSSATSFRILPASHWQGFVPGQYITLEVEVNGVRLLRNYSISSTTAEFNRSGTIDITVKAVDQGKVSNYLNKKLTAGDTLHISQAKGEFTLADHQQQPITFLAAGSGITPIMSMLESLCLQHRTAPVTLLYSVPTEKDLIFASQLQTLSQTHRFLRFIPYYSRTQGRLNQEALSDLLNLSKESATQQRVYLCGPNEFMAAQTTHLTHMGVLPANIHQESFGSANVLRTPDASSLAALNTDTPSTVHFQRSNTTITSQTNKSLLELAEQAGLKPKYGCRSGICHECKCTRTQGRLFNTLTGEWIPDEQPNVQACIAVPAGPVAIENL</sequence>
<evidence type="ECO:0000256" key="2">
    <source>
        <dbReference type="ARBA" id="ARBA00022630"/>
    </source>
</evidence>
<feature type="domain" description="FAD-binding FR-type" evidence="11">
    <location>
        <begin position="75"/>
        <end position="180"/>
    </location>
</feature>
<evidence type="ECO:0000256" key="1">
    <source>
        <dbReference type="ARBA" id="ARBA00001974"/>
    </source>
</evidence>
<dbReference type="SUPFAM" id="SSF63380">
    <property type="entry name" value="Riboflavin synthase domain-like"/>
    <property type="match status" value="1"/>
</dbReference>
<dbReference type="Pfam" id="PF00111">
    <property type="entry name" value="Fer2"/>
    <property type="match status" value="1"/>
</dbReference>
<dbReference type="Gene3D" id="2.40.30.10">
    <property type="entry name" value="Translation factors"/>
    <property type="match status" value="1"/>
</dbReference>
<keyword evidence="13" id="KW-1185">Reference proteome</keyword>
<evidence type="ECO:0000259" key="11">
    <source>
        <dbReference type="PROSITE" id="PS51384"/>
    </source>
</evidence>
<dbReference type="Gene3D" id="3.40.50.80">
    <property type="entry name" value="Nucleotide-binding domain of ferredoxin-NADP reductase (FNR) module"/>
    <property type="match status" value="1"/>
</dbReference>
<evidence type="ECO:0000256" key="8">
    <source>
        <dbReference type="ARBA" id="ARBA00023014"/>
    </source>
</evidence>
<dbReference type="Pfam" id="PF00970">
    <property type="entry name" value="FAD_binding_6"/>
    <property type="match status" value="1"/>
</dbReference>
<reference evidence="13" key="1">
    <citation type="journal article" date="2019" name="Int. J. Syst. Evol. Microbiol.">
        <title>The Global Catalogue of Microorganisms (GCM) 10K type strain sequencing project: providing services to taxonomists for standard genome sequencing and annotation.</title>
        <authorList>
            <consortium name="The Broad Institute Genomics Platform"/>
            <consortium name="The Broad Institute Genome Sequencing Center for Infectious Disease"/>
            <person name="Wu L."/>
            <person name="Ma J."/>
        </authorList>
    </citation>
    <scope>NUCLEOTIDE SEQUENCE [LARGE SCALE GENOMIC DNA]</scope>
    <source>
        <strain evidence="13">JCM 17551</strain>
    </source>
</reference>
<keyword evidence="5" id="KW-0274">FAD</keyword>
<evidence type="ECO:0000313" key="12">
    <source>
        <dbReference type="EMBL" id="GAA3925200.1"/>
    </source>
</evidence>
<dbReference type="InterPro" id="IPR008333">
    <property type="entry name" value="Cbr1-like_FAD-bd_dom"/>
</dbReference>
<evidence type="ECO:0000256" key="6">
    <source>
        <dbReference type="ARBA" id="ARBA00023002"/>
    </source>
</evidence>
<dbReference type="EMBL" id="BAABBN010000007">
    <property type="protein sequence ID" value="GAA3925200.1"/>
    <property type="molecule type" value="Genomic_DNA"/>
</dbReference>
<keyword evidence="4" id="KW-0479">Metal-binding</keyword>
<dbReference type="Gene3D" id="3.10.20.30">
    <property type="match status" value="1"/>
</dbReference>
<accession>A0ABP7MKB9</accession>
<keyword evidence="6" id="KW-0560">Oxidoreductase</keyword>
<dbReference type="CDD" id="cd00207">
    <property type="entry name" value="fer2"/>
    <property type="match status" value="1"/>
</dbReference>
<proteinExistence type="inferred from homology"/>
<evidence type="ECO:0000259" key="10">
    <source>
        <dbReference type="PROSITE" id="PS51085"/>
    </source>
</evidence>
<dbReference type="InterPro" id="IPR017927">
    <property type="entry name" value="FAD-bd_FR_type"/>
</dbReference>
<organism evidence="12 13">
    <name type="scientific">Litoribacillus peritrichatus</name>
    <dbReference type="NCBI Taxonomy" id="718191"/>
    <lineage>
        <taxon>Bacteria</taxon>
        <taxon>Pseudomonadati</taxon>
        <taxon>Pseudomonadota</taxon>
        <taxon>Gammaproteobacteria</taxon>
        <taxon>Oceanospirillales</taxon>
        <taxon>Oceanospirillaceae</taxon>
        <taxon>Litoribacillus</taxon>
    </lineage>
</organism>
<dbReference type="SUPFAM" id="SSF54292">
    <property type="entry name" value="2Fe-2S ferredoxin-like"/>
    <property type="match status" value="1"/>
</dbReference>
<feature type="domain" description="2Fe-2S ferredoxin-type" evidence="10">
    <location>
        <begin position="331"/>
        <end position="414"/>
    </location>
</feature>
<dbReference type="CDD" id="cd06216">
    <property type="entry name" value="FNR_iron_sulfur_binding_2"/>
    <property type="match status" value="1"/>
</dbReference>
<evidence type="ECO:0000256" key="3">
    <source>
        <dbReference type="ARBA" id="ARBA00022714"/>
    </source>
</evidence>
<name>A0ABP7MKB9_9GAMM</name>
<dbReference type="InterPro" id="IPR017938">
    <property type="entry name" value="Riboflavin_synthase-like_b-brl"/>
</dbReference>